<evidence type="ECO:0000259" key="1">
    <source>
        <dbReference type="Pfam" id="PF03551"/>
    </source>
</evidence>
<dbReference type="InterPro" id="IPR005149">
    <property type="entry name" value="Tscrpt_reg_PadR_N"/>
</dbReference>
<reference evidence="3" key="1">
    <citation type="journal article" date="2019" name="Int. J. Syst. Evol. Microbiol.">
        <title>The Global Catalogue of Microorganisms (GCM) 10K type strain sequencing project: providing services to taxonomists for standard genome sequencing and annotation.</title>
        <authorList>
            <consortium name="The Broad Institute Genomics Platform"/>
            <consortium name="The Broad Institute Genome Sequencing Center for Infectious Disease"/>
            <person name="Wu L."/>
            <person name="Ma J."/>
        </authorList>
    </citation>
    <scope>NUCLEOTIDE SEQUENCE [LARGE SCALE GENOMIC DNA]</scope>
    <source>
        <strain evidence="3">JCM 14718</strain>
    </source>
</reference>
<feature type="domain" description="Transcription regulator PadR N-terminal" evidence="1">
    <location>
        <begin position="14"/>
        <end position="90"/>
    </location>
</feature>
<dbReference type="PANTHER" id="PTHR43252">
    <property type="entry name" value="TRANSCRIPTIONAL REGULATOR YQJI"/>
    <property type="match status" value="1"/>
</dbReference>
<dbReference type="SUPFAM" id="SSF46785">
    <property type="entry name" value="Winged helix' DNA-binding domain"/>
    <property type="match status" value="1"/>
</dbReference>
<accession>A0ABP4U0Y8</accession>
<dbReference type="InterPro" id="IPR036390">
    <property type="entry name" value="WH_DNA-bd_sf"/>
</dbReference>
<dbReference type="Pfam" id="PF03551">
    <property type="entry name" value="PadR"/>
    <property type="match status" value="1"/>
</dbReference>
<dbReference type="PANTHER" id="PTHR43252:SF6">
    <property type="entry name" value="NEGATIVE TRANSCRIPTION REGULATOR PADR"/>
    <property type="match status" value="1"/>
</dbReference>
<dbReference type="Gene3D" id="1.10.10.10">
    <property type="entry name" value="Winged helix-like DNA-binding domain superfamily/Winged helix DNA-binding domain"/>
    <property type="match status" value="1"/>
</dbReference>
<name>A0ABP4U0Y8_9ACTN</name>
<protein>
    <submittedName>
        <fullName evidence="2">PadR family transcriptional regulator</fullName>
    </submittedName>
</protein>
<evidence type="ECO:0000313" key="2">
    <source>
        <dbReference type="EMBL" id="GAA1697076.1"/>
    </source>
</evidence>
<keyword evidence="3" id="KW-1185">Reference proteome</keyword>
<organism evidence="2 3">
    <name type="scientific">Fodinicola feengrottensis</name>
    <dbReference type="NCBI Taxonomy" id="435914"/>
    <lineage>
        <taxon>Bacteria</taxon>
        <taxon>Bacillati</taxon>
        <taxon>Actinomycetota</taxon>
        <taxon>Actinomycetes</taxon>
        <taxon>Mycobacteriales</taxon>
        <taxon>Fodinicola</taxon>
    </lineage>
</organism>
<sequence>MTTSFKRSPLALAILGLLEAGPLHPYGMQQLIKEWGKDQVINVGQRATLYKMIARLTEARLIKVCETTRDNLYPERTSYELTDAGRAAARQWMDEILSTPRNEFPEFPAALSFLPLLTPEAAADLFERRRELLIQELTERDAELTTALEGFQLPRVTLLESEYLRALTQAELRWIDEVLAGLRDKSITWSEEELRAAATRLQVPPTPTPGR</sequence>
<gene>
    <name evidence="2" type="ORF">GCM10009765_53050</name>
</gene>
<dbReference type="EMBL" id="BAAANY010000020">
    <property type="protein sequence ID" value="GAA1697076.1"/>
    <property type="molecule type" value="Genomic_DNA"/>
</dbReference>
<dbReference type="RefSeq" id="WP_344313139.1">
    <property type="nucleotide sequence ID" value="NZ_BAAANY010000020.1"/>
</dbReference>
<evidence type="ECO:0000313" key="3">
    <source>
        <dbReference type="Proteomes" id="UP001500618"/>
    </source>
</evidence>
<dbReference type="Proteomes" id="UP001500618">
    <property type="component" value="Unassembled WGS sequence"/>
</dbReference>
<comment type="caution">
    <text evidence="2">The sequence shown here is derived from an EMBL/GenBank/DDBJ whole genome shotgun (WGS) entry which is preliminary data.</text>
</comment>
<dbReference type="InterPro" id="IPR036388">
    <property type="entry name" value="WH-like_DNA-bd_sf"/>
</dbReference>
<proteinExistence type="predicted"/>